<dbReference type="PANTHER" id="PTHR43580:SF8">
    <property type="entry name" value="6-PHOSPHOGLUCONATE DEHYDROGENASE NADP-BINDING DOMAIN-CONTAINING PROTEIN-RELATED"/>
    <property type="match status" value="1"/>
</dbReference>
<dbReference type="Pfam" id="PF14833">
    <property type="entry name" value="NAD_binding_11"/>
    <property type="match status" value="1"/>
</dbReference>
<evidence type="ECO:0008006" key="6">
    <source>
        <dbReference type="Google" id="ProtNLM"/>
    </source>
</evidence>
<evidence type="ECO:0000313" key="5">
    <source>
        <dbReference type="Proteomes" id="UP000707451"/>
    </source>
</evidence>
<dbReference type="InterPro" id="IPR008927">
    <property type="entry name" value="6-PGluconate_DH-like_C_sf"/>
</dbReference>
<evidence type="ECO:0000313" key="4">
    <source>
        <dbReference type="EMBL" id="KAG9062774.1"/>
    </source>
</evidence>
<feature type="domain" description="3-hydroxyisobutyrate dehydrogenase-like NAD-binding" evidence="3">
    <location>
        <begin position="180"/>
        <end position="299"/>
    </location>
</feature>
<feature type="domain" description="6-phosphogluconate dehydrogenase NADP-binding" evidence="2">
    <location>
        <begin position="9"/>
        <end position="169"/>
    </location>
</feature>
<reference evidence="4" key="1">
    <citation type="submission" date="2021-06" db="EMBL/GenBank/DDBJ databases">
        <title>Genome Sequence of Mortierella hyaline Strain SCG-10, a Cold-Adapted, Nitrate-Reducing Fungus Isolated from Soil in Minnesota, USA.</title>
        <authorList>
            <person name="Aldossari N."/>
        </authorList>
    </citation>
    <scope>NUCLEOTIDE SEQUENCE</scope>
    <source>
        <strain evidence="4">SCG-10</strain>
    </source>
</reference>
<proteinExistence type="inferred from homology"/>
<dbReference type="EMBL" id="JAHRHY010000018">
    <property type="protein sequence ID" value="KAG9062774.1"/>
    <property type="molecule type" value="Genomic_DNA"/>
</dbReference>
<dbReference type="GO" id="GO:0050661">
    <property type="term" value="F:NADP binding"/>
    <property type="evidence" value="ECO:0007669"/>
    <property type="project" value="InterPro"/>
</dbReference>
<dbReference type="GO" id="GO:0051287">
    <property type="term" value="F:NAD binding"/>
    <property type="evidence" value="ECO:0007669"/>
    <property type="project" value="InterPro"/>
</dbReference>
<dbReference type="InterPro" id="IPR029154">
    <property type="entry name" value="HIBADH-like_NADP-bd"/>
</dbReference>
<dbReference type="SUPFAM" id="SSF48179">
    <property type="entry name" value="6-phosphogluconate dehydrogenase C-terminal domain-like"/>
    <property type="match status" value="2"/>
</dbReference>
<dbReference type="OrthoDB" id="435038at2759"/>
<dbReference type="Proteomes" id="UP000707451">
    <property type="component" value="Unassembled WGS sequence"/>
</dbReference>
<comment type="similarity">
    <text evidence="1">Belongs to the HIBADH-related family. NP60 subfamily.</text>
</comment>
<dbReference type="PANTHER" id="PTHR43580">
    <property type="entry name" value="OXIDOREDUCTASE GLYR1-RELATED"/>
    <property type="match status" value="1"/>
</dbReference>
<dbReference type="Gene3D" id="1.10.1040.10">
    <property type="entry name" value="N-(1-d-carboxylethyl)-l-norvaline Dehydrogenase, domain 2"/>
    <property type="match status" value="2"/>
</dbReference>
<accession>A0A9P7XMS7</accession>
<dbReference type="AlphaFoldDB" id="A0A9P7XMS7"/>
<sequence length="523" mass="56700">MAQTTQDIRIGWIGLGEMGYGMAKSLHSYLASHGSHLTVWNRSPGKTDAIKEQGAHVATSIENLASTSNVIFTSLANDAAVENVYEQLVQLTSKVQEQIIFVDTSTIHPTTATKVSQLVAAYPQHRYLQCPVFGRPDRAHAAQLVWVASGDSATIEKLQPYFGSMSKNTIDLKTTDVSKASSFKLMGNFFVVGTIELLAEGFALAEKVDIDKNAMLQFIESFFPTPSWIGYSQKIAAGSTEKAGGFPVTLGLKDVGHMRTLAADHGATLPTADIAYRNLEKLKAQGKGDQDWSSIIEVLREGPEGQNSCRLLARGILRLYPDGSCAKAIINFTSLINDAAIETSLRCAATAQEQIVFVEAGTLRPELSLRLQKELADLSHAMSTCSVPSLVDQTPLEQLNCSGSSVVARTRLTDSHISKPSASYTIISSTSILSETVNIARKSGIDPQHLISWVDAFLPVPVLMGYCGRTDDEARENMTVGMATKDVGCVRHWTKTKRAPTPVTDAFCENFAIAKEKENEHSG</sequence>
<dbReference type="InterPro" id="IPR036291">
    <property type="entry name" value="NAD(P)-bd_dom_sf"/>
</dbReference>
<organism evidence="4 5">
    <name type="scientific">Linnemannia hyalina</name>
    <dbReference type="NCBI Taxonomy" id="64524"/>
    <lineage>
        <taxon>Eukaryota</taxon>
        <taxon>Fungi</taxon>
        <taxon>Fungi incertae sedis</taxon>
        <taxon>Mucoromycota</taxon>
        <taxon>Mortierellomycotina</taxon>
        <taxon>Mortierellomycetes</taxon>
        <taxon>Mortierellales</taxon>
        <taxon>Mortierellaceae</taxon>
        <taxon>Linnemannia</taxon>
    </lineage>
</organism>
<name>A0A9P7XMS7_9FUNG</name>
<dbReference type="InterPro" id="IPR013328">
    <property type="entry name" value="6PGD_dom2"/>
</dbReference>
<evidence type="ECO:0000256" key="1">
    <source>
        <dbReference type="ARBA" id="ARBA00007598"/>
    </source>
</evidence>
<dbReference type="Pfam" id="PF03446">
    <property type="entry name" value="NAD_binding_2"/>
    <property type="match status" value="1"/>
</dbReference>
<dbReference type="Gene3D" id="3.40.50.720">
    <property type="entry name" value="NAD(P)-binding Rossmann-like Domain"/>
    <property type="match status" value="1"/>
</dbReference>
<protein>
    <recommendedName>
        <fullName evidence="6">6-phosphogluconate dehydrogenase NADP-binding domain-containing protein</fullName>
    </recommendedName>
</protein>
<keyword evidence="5" id="KW-1185">Reference proteome</keyword>
<comment type="caution">
    <text evidence="4">The sequence shown here is derived from an EMBL/GenBank/DDBJ whole genome shotgun (WGS) entry which is preliminary data.</text>
</comment>
<dbReference type="InterPro" id="IPR006115">
    <property type="entry name" value="6PGDH_NADP-bd"/>
</dbReference>
<evidence type="ECO:0000259" key="3">
    <source>
        <dbReference type="Pfam" id="PF14833"/>
    </source>
</evidence>
<dbReference type="InterPro" id="IPR051265">
    <property type="entry name" value="HIBADH-related_NP60_sf"/>
</dbReference>
<dbReference type="SUPFAM" id="SSF51735">
    <property type="entry name" value="NAD(P)-binding Rossmann-fold domains"/>
    <property type="match status" value="1"/>
</dbReference>
<evidence type="ECO:0000259" key="2">
    <source>
        <dbReference type="Pfam" id="PF03446"/>
    </source>
</evidence>
<gene>
    <name evidence="4" type="ORF">KI688_005080</name>
</gene>